<gene>
    <name evidence="2" type="primary">phactr1_0</name>
    <name evidence="2" type="ORF">EYF80_048791</name>
</gene>
<proteinExistence type="predicted"/>
<reference evidence="2 3" key="1">
    <citation type="submission" date="2019-03" db="EMBL/GenBank/DDBJ databases">
        <title>First draft genome of Liparis tanakae, snailfish: a comprehensive survey of snailfish specific genes.</title>
        <authorList>
            <person name="Kim W."/>
            <person name="Song I."/>
            <person name="Jeong J.-H."/>
            <person name="Kim D."/>
            <person name="Kim S."/>
            <person name="Ryu S."/>
            <person name="Song J.Y."/>
            <person name="Lee S.K."/>
        </authorList>
    </citation>
    <scope>NUCLEOTIDE SEQUENCE [LARGE SCALE GENOMIC DNA]</scope>
    <source>
        <tissue evidence="2">Muscle</tissue>
    </source>
</reference>
<evidence type="ECO:0000313" key="3">
    <source>
        <dbReference type="Proteomes" id="UP000314294"/>
    </source>
</evidence>
<dbReference type="AlphaFoldDB" id="A0A4Z2FL80"/>
<evidence type="ECO:0000313" key="2">
    <source>
        <dbReference type="EMBL" id="TNN41022.1"/>
    </source>
</evidence>
<dbReference type="Proteomes" id="UP000314294">
    <property type="component" value="Unassembled WGS sequence"/>
</dbReference>
<organism evidence="2 3">
    <name type="scientific">Liparis tanakae</name>
    <name type="common">Tanaka's snailfish</name>
    <dbReference type="NCBI Taxonomy" id="230148"/>
    <lineage>
        <taxon>Eukaryota</taxon>
        <taxon>Metazoa</taxon>
        <taxon>Chordata</taxon>
        <taxon>Craniata</taxon>
        <taxon>Vertebrata</taxon>
        <taxon>Euteleostomi</taxon>
        <taxon>Actinopterygii</taxon>
        <taxon>Neopterygii</taxon>
        <taxon>Teleostei</taxon>
        <taxon>Neoteleostei</taxon>
        <taxon>Acanthomorphata</taxon>
        <taxon>Eupercaria</taxon>
        <taxon>Perciformes</taxon>
        <taxon>Cottioidei</taxon>
        <taxon>Cottales</taxon>
        <taxon>Liparidae</taxon>
        <taxon>Liparis</taxon>
    </lineage>
</organism>
<dbReference type="OrthoDB" id="5563016at2759"/>
<accession>A0A4Z2FL80</accession>
<name>A0A4Z2FL80_9TELE</name>
<keyword evidence="3" id="KW-1185">Reference proteome</keyword>
<protein>
    <submittedName>
        <fullName evidence="2">Phosphatase and actin regulator 1</fullName>
    </submittedName>
</protein>
<sequence>MDGRVCAQEPSIKSCMAPSGKKCVSYSGDLQDKPAKPPLYHKKPPALPPKPFSRIPNHSTDSCQPMKLPFMPGGKHSPPLPPKKVMICVPLGGGLASSPCPSPNPLSQKGAPLHHGSLLPSQLAALSGLHHGRGHPLQLQYGGLHAPSRIIEELNKTLALSMQRFERWVVIRSARRGAGVMDRPLIGSVCVTLYIV</sequence>
<dbReference type="EMBL" id="SRLO01001140">
    <property type="protein sequence ID" value="TNN41022.1"/>
    <property type="molecule type" value="Genomic_DNA"/>
</dbReference>
<evidence type="ECO:0000256" key="1">
    <source>
        <dbReference type="SAM" id="MobiDB-lite"/>
    </source>
</evidence>
<feature type="region of interest" description="Disordered" evidence="1">
    <location>
        <begin position="26"/>
        <end position="51"/>
    </location>
</feature>
<comment type="caution">
    <text evidence="2">The sequence shown here is derived from an EMBL/GenBank/DDBJ whole genome shotgun (WGS) entry which is preliminary data.</text>
</comment>